<dbReference type="Proteomes" id="UP000033140">
    <property type="component" value="Unassembled WGS sequence"/>
</dbReference>
<dbReference type="PANTHER" id="PTHR21646:SF95">
    <property type="entry name" value="UBIQUITIN CARBOXYL-TERMINAL HYDROLASE 4-RELATED"/>
    <property type="match status" value="1"/>
</dbReference>
<dbReference type="InterPro" id="IPR038765">
    <property type="entry name" value="Papain-like_cys_pep_sf"/>
</dbReference>
<feature type="region of interest" description="Disordered" evidence="8">
    <location>
        <begin position="547"/>
        <end position="568"/>
    </location>
</feature>
<evidence type="ECO:0000256" key="6">
    <source>
        <dbReference type="ARBA" id="ARBA00022801"/>
    </source>
</evidence>
<dbReference type="InterPro" id="IPR001763">
    <property type="entry name" value="Rhodanese-like_dom"/>
</dbReference>
<dbReference type="GO" id="GO:0004843">
    <property type="term" value="F:cysteine-type deubiquitinase activity"/>
    <property type="evidence" value="ECO:0007669"/>
    <property type="project" value="UniProtKB-EC"/>
</dbReference>
<dbReference type="EMBL" id="BACD03000006">
    <property type="protein sequence ID" value="GAO46920.1"/>
    <property type="molecule type" value="Genomic_DNA"/>
</dbReference>
<evidence type="ECO:0000256" key="1">
    <source>
        <dbReference type="ARBA" id="ARBA00000707"/>
    </source>
</evidence>
<evidence type="ECO:0000256" key="8">
    <source>
        <dbReference type="SAM" id="MobiDB-lite"/>
    </source>
</evidence>
<feature type="region of interest" description="Disordered" evidence="8">
    <location>
        <begin position="102"/>
        <end position="124"/>
    </location>
</feature>
<evidence type="ECO:0000259" key="9">
    <source>
        <dbReference type="PROSITE" id="PS50206"/>
    </source>
</evidence>
<dbReference type="InterPro" id="IPR018200">
    <property type="entry name" value="USP_CS"/>
</dbReference>
<dbReference type="SUPFAM" id="SSF54001">
    <property type="entry name" value="Cysteine proteinases"/>
    <property type="match status" value="1"/>
</dbReference>
<dbReference type="PROSITE" id="PS00973">
    <property type="entry name" value="USP_2"/>
    <property type="match status" value="1"/>
</dbReference>
<dbReference type="SUPFAM" id="SSF52821">
    <property type="entry name" value="Rhodanese/Cell cycle control phosphatase"/>
    <property type="match status" value="1"/>
</dbReference>
<dbReference type="PROSITE" id="PS00972">
    <property type="entry name" value="USP_1"/>
    <property type="match status" value="1"/>
</dbReference>
<feature type="compositionally biased region" description="Low complexity" evidence="8">
    <location>
        <begin position="440"/>
        <end position="450"/>
    </location>
</feature>
<keyword evidence="5" id="KW-0833">Ubl conjugation pathway</keyword>
<proteinExistence type="inferred from homology"/>
<evidence type="ECO:0000256" key="4">
    <source>
        <dbReference type="ARBA" id="ARBA00022670"/>
    </source>
</evidence>
<gene>
    <name evidence="11" type="ORF">G7K_1138-t1</name>
</gene>
<feature type="compositionally biased region" description="Pro residues" evidence="8">
    <location>
        <begin position="107"/>
        <end position="117"/>
    </location>
</feature>
<feature type="domain" description="Rhodanese" evidence="9">
    <location>
        <begin position="305"/>
        <end position="427"/>
    </location>
</feature>
<dbReference type="SMART" id="SM00450">
    <property type="entry name" value="RHOD"/>
    <property type="match status" value="1"/>
</dbReference>
<dbReference type="CDD" id="cd02674">
    <property type="entry name" value="Peptidase_C19R"/>
    <property type="match status" value="1"/>
</dbReference>
<dbReference type="InterPro" id="IPR001394">
    <property type="entry name" value="Peptidase_C19_UCH"/>
</dbReference>
<dbReference type="InterPro" id="IPR028889">
    <property type="entry name" value="USP"/>
</dbReference>
<dbReference type="PROSITE" id="PS50235">
    <property type="entry name" value="USP_3"/>
    <property type="match status" value="1"/>
</dbReference>
<evidence type="ECO:0000256" key="7">
    <source>
        <dbReference type="ARBA" id="ARBA00022807"/>
    </source>
</evidence>
<reference evidence="11 12" key="2">
    <citation type="journal article" date="2014" name="J. Gen. Appl. Microbiol.">
        <title>The early diverging ascomycetous budding yeast Saitoella complicata has three histone deacetylases belonging to the Clr6, Hos2, and Rpd3 lineages.</title>
        <authorList>
            <person name="Nishida H."/>
            <person name="Matsumoto T."/>
            <person name="Kondo S."/>
            <person name="Hamamoto M."/>
            <person name="Yoshikawa H."/>
        </authorList>
    </citation>
    <scope>NUCLEOTIDE SEQUENCE [LARGE SCALE GENOMIC DNA]</scope>
    <source>
        <strain evidence="11 12">NRRL Y-17804</strain>
    </source>
</reference>
<accession>A0A0E9NC00</accession>
<dbReference type="EC" id="3.4.19.12" evidence="3"/>
<feature type="region of interest" description="Disordered" evidence="8">
    <location>
        <begin position="431"/>
        <end position="475"/>
    </location>
</feature>
<evidence type="ECO:0000313" key="12">
    <source>
        <dbReference type="Proteomes" id="UP000033140"/>
    </source>
</evidence>
<comment type="catalytic activity">
    <reaction evidence="1">
        <text>Thiol-dependent hydrolysis of ester, thioester, amide, peptide and isopeptide bonds formed by the C-terminal Gly of ubiquitin (a 76-residue protein attached to proteins as an intracellular targeting signal).</text>
        <dbReference type="EC" id="3.4.19.12"/>
    </reaction>
</comment>
<dbReference type="Gene3D" id="3.90.70.10">
    <property type="entry name" value="Cysteine proteinases"/>
    <property type="match status" value="1"/>
</dbReference>
<name>A0A0E9NC00_SAICN</name>
<keyword evidence="4" id="KW-0645">Protease</keyword>
<dbReference type="Pfam" id="PF00581">
    <property type="entry name" value="Rhodanese"/>
    <property type="match status" value="1"/>
</dbReference>
<feature type="domain" description="USP" evidence="10">
    <location>
        <begin position="702"/>
        <end position="1051"/>
    </location>
</feature>
<dbReference type="InterPro" id="IPR036873">
    <property type="entry name" value="Rhodanese-like_dom_sf"/>
</dbReference>
<dbReference type="Pfam" id="PF00443">
    <property type="entry name" value="UCH"/>
    <property type="match status" value="1"/>
</dbReference>
<dbReference type="GO" id="GO:0016579">
    <property type="term" value="P:protein deubiquitination"/>
    <property type="evidence" value="ECO:0007669"/>
    <property type="project" value="InterPro"/>
</dbReference>
<dbReference type="STRING" id="698492.A0A0E9NC00"/>
<protein>
    <recommendedName>
        <fullName evidence="3">ubiquitinyl hydrolase 1</fullName>
        <ecNumber evidence="3">3.4.19.12</ecNumber>
    </recommendedName>
</protein>
<evidence type="ECO:0000256" key="5">
    <source>
        <dbReference type="ARBA" id="ARBA00022786"/>
    </source>
</evidence>
<dbReference type="OMA" id="PFVHTYE"/>
<comment type="similarity">
    <text evidence="2">Belongs to the peptidase C19 family.</text>
</comment>
<keyword evidence="6" id="KW-0378">Hydrolase</keyword>
<feature type="region of interest" description="Disordered" evidence="8">
    <location>
        <begin position="611"/>
        <end position="638"/>
    </location>
</feature>
<reference evidence="11 12" key="1">
    <citation type="journal article" date="2011" name="J. Gen. Appl. Microbiol.">
        <title>Draft genome sequencing of the enigmatic yeast Saitoella complicata.</title>
        <authorList>
            <person name="Nishida H."/>
            <person name="Hamamoto M."/>
            <person name="Sugiyama J."/>
        </authorList>
    </citation>
    <scope>NUCLEOTIDE SEQUENCE [LARGE SCALE GENOMIC DNA]</scope>
    <source>
        <strain evidence="11 12">NRRL Y-17804</strain>
    </source>
</reference>
<comment type="caution">
    <text evidence="11">The sequence shown here is derived from an EMBL/GenBank/DDBJ whole genome shotgun (WGS) entry which is preliminary data.</text>
</comment>
<dbReference type="Gene3D" id="1.20.58.80">
    <property type="entry name" value="Phosphotransferase system, lactose/cellobiose-type IIA subunit"/>
    <property type="match status" value="1"/>
</dbReference>
<reference evidence="11 12" key="3">
    <citation type="journal article" date="2015" name="Genome Announc.">
        <title>Draft Genome Sequence of the Archiascomycetous Yeast Saitoella complicata.</title>
        <authorList>
            <person name="Yamauchi K."/>
            <person name="Kondo S."/>
            <person name="Hamamoto M."/>
            <person name="Takahashi Y."/>
            <person name="Ogura Y."/>
            <person name="Hayashi T."/>
            <person name="Nishida H."/>
        </authorList>
    </citation>
    <scope>NUCLEOTIDE SEQUENCE [LARGE SCALE GENOMIC DNA]</scope>
    <source>
        <strain evidence="11 12">NRRL Y-17804</strain>
    </source>
</reference>
<keyword evidence="12" id="KW-1185">Reference proteome</keyword>
<dbReference type="PROSITE" id="PS50206">
    <property type="entry name" value="RHODANESE_3"/>
    <property type="match status" value="1"/>
</dbReference>
<dbReference type="PANTHER" id="PTHR21646">
    <property type="entry name" value="UBIQUITIN CARBOXYL-TERMINAL HYDROLASE"/>
    <property type="match status" value="1"/>
</dbReference>
<evidence type="ECO:0000256" key="3">
    <source>
        <dbReference type="ARBA" id="ARBA00012759"/>
    </source>
</evidence>
<sequence length="1073" mass="119794">MGPATLAQIVERAKVVRKDEFAVRSYTNVAMQCLENADKVLAEGRREEAYEFYLKASNILLDTIPGHKQFATLTGLPLTQYFDVRQKMNTRYPTFSEIKEQIKAAEPPSPPMSPPPAEVEEPKRDSLEEKLERLRMNGVNTGSAGRTATPAFKPKAASPATLTLPRANDIETNLVTARESSSSTKSSLTADLIIPPFRGQSAASAVKPSSSAVLGTSNGDHAVDKPRPTVPHKPAYLHSPVSTQSPTFPTPPPLHPIQPPSYPTQSHTEGKVGVNLPRILTDARFPKANVVDPETLLGYTQRTTDRPSILFLDVRTREEFEASHVSAEYIVNIEPLVLREGMSGQRLEDALVLNPQHQIELFSRRNEFDLVVYYDDDSRSLNARPELTALNTAIYELANWRKYLVRSPLLLVGGLSAWKEAGGLCVGGALKSDQTGGSAGSTSSGGLRRSPALPYRVPAQRQERSRSRPPVPRPIETIDVEKEKRWIAELQSPNNPIAVATSPEHDRIADYKKRNRNTAIVATGEDENVSPYARTVQDFFAKYPSIAVDERPPPPYSLQPGGERRESRTKFDYELPKKVHSVPEPIERPGHGLRRQSTFVDHPFQGFAEVTHPEFQPPTPTRAAPQPDPELARARGSTRDSLQYPVMVTPRAPSEGRTSKEMLPMTAMTPAAVPRLPSQAPMQAVARQRMSSYSGDTNYGTTGLKNLGNSCFMNCILQCVSGTTPFTRYFYNGSYKNHISKTNPLGTGGQVVSAWSKLVRHLWTDSYNFVSPVTFRDTIGKVRDEFASGQQQDAQEFMQFFLDALHEDLNVASANKRLLDLTPEEEAFREQLPVAVAAQYEWNRYRHRNESLVTNLFQGQFCNRLRCHTCGHTSTTYNPFMYLSLPILVRKGNKISTLRDCLDGFVHEEVMAGDDAWNCPRCKKPRKATKQMTIVRLPTILIIHFKRFIVKGRWTDKLNAPVQYPLRDLDLSAYVPSTDNVPNSDAPPPPHVYNLYAVTNHFGTLNSGHYTAYVLDKSKNRWNLFDDTKVTSCDESQVISPASYILFYVRQRAFFHTPANASSSPNALMSRCS</sequence>
<evidence type="ECO:0000256" key="2">
    <source>
        <dbReference type="ARBA" id="ARBA00009085"/>
    </source>
</evidence>
<evidence type="ECO:0000313" key="11">
    <source>
        <dbReference type="EMBL" id="GAO46920.1"/>
    </source>
</evidence>
<dbReference type="GO" id="GO:0006508">
    <property type="term" value="P:proteolysis"/>
    <property type="evidence" value="ECO:0007669"/>
    <property type="project" value="UniProtKB-KW"/>
</dbReference>
<organism evidence="11 12">
    <name type="scientific">Saitoella complicata (strain BCRC 22490 / CBS 7301 / JCM 7358 / NBRC 10748 / NRRL Y-17804)</name>
    <dbReference type="NCBI Taxonomy" id="698492"/>
    <lineage>
        <taxon>Eukaryota</taxon>
        <taxon>Fungi</taxon>
        <taxon>Dikarya</taxon>
        <taxon>Ascomycota</taxon>
        <taxon>Taphrinomycotina</taxon>
        <taxon>Taphrinomycotina incertae sedis</taxon>
        <taxon>Saitoella</taxon>
    </lineage>
</organism>
<evidence type="ECO:0000259" key="10">
    <source>
        <dbReference type="PROSITE" id="PS50235"/>
    </source>
</evidence>
<dbReference type="InterPro" id="IPR050185">
    <property type="entry name" value="Ub_carboxyl-term_hydrolase"/>
</dbReference>
<dbReference type="AlphaFoldDB" id="A0A0E9NC00"/>
<keyword evidence="7" id="KW-0788">Thiol protease</keyword>
<dbReference type="Gene3D" id="3.40.250.10">
    <property type="entry name" value="Rhodanese-like domain"/>
    <property type="match status" value="1"/>
</dbReference>